<dbReference type="GO" id="GO:1904047">
    <property type="term" value="F:S-adenosyl-L-methionine binding"/>
    <property type="evidence" value="ECO:0007669"/>
    <property type="project" value="TreeGrafter"/>
</dbReference>
<dbReference type="AlphaFoldDB" id="A0A2N5ZLK0"/>
<dbReference type="PANTHER" id="PTHR37822:SF2">
    <property type="entry name" value="SPORE PHOTOPRODUCT LYASE"/>
    <property type="match status" value="1"/>
</dbReference>
<dbReference type="GO" id="GO:0042601">
    <property type="term" value="C:endospore-forming forespore"/>
    <property type="evidence" value="ECO:0007669"/>
    <property type="project" value="TreeGrafter"/>
</dbReference>
<dbReference type="InterPro" id="IPR049539">
    <property type="entry name" value="SPL"/>
</dbReference>
<name>A0A2N5ZLK0_MUIH1</name>
<evidence type="ECO:0008006" key="3">
    <source>
        <dbReference type="Google" id="ProtNLM"/>
    </source>
</evidence>
<dbReference type="Gene3D" id="3.80.30.30">
    <property type="match status" value="1"/>
</dbReference>
<comment type="caution">
    <text evidence="1">The sequence shown here is derived from an EMBL/GenBank/DDBJ whole genome shotgun (WGS) entry which is preliminary data.</text>
</comment>
<organism evidence="1 2">
    <name type="scientific">Muiribacterium halophilum</name>
    <dbReference type="NCBI Taxonomy" id="2053465"/>
    <lineage>
        <taxon>Bacteria</taxon>
        <taxon>Candidatus Muiribacteriota</taxon>
        <taxon>Candidatus Muiribacteriia</taxon>
        <taxon>Candidatus Muiribacteriales</taxon>
        <taxon>Candidatus Muiribacteriaceae</taxon>
        <taxon>Candidatus Muiribacterium</taxon>
    </lineage>
</organism>
<dbReference type="Pfam" id="PF20903">
    <property type="entry name" value="SPL"/>
    <property type="match status" value="1"/>
</dbReference>
<proteinExistence type="predicted"/>
<accession>A0A2N5ZLK0</accession>
<dbReference type="Gene3D" id="3.40.50.12110">
    <property type="match status" value="1"/>
</dbReference>
<sequence>MIYIEKALSEKDPFLIKGVTQKHELIENINSINESCLNGDIILKRRKNSFIIPYQYGHGITGKNEYVLRWGTGCKFSCLYCYVQQKINFTKILTVFADTKAIKEELQELFKIKKKILLNAGENFDSFICEKETGFTSRLTNMFSDFPELTVEYRTKSLIPENYINNVNSQNTFIAISLNPYYINKRFEKGTSDHNDRIQNIKALLDKGHRLALRIEPVILIDDYLNHYKKFFRQLSAEFDINRLESIDISLLRLTKKGFNFVKKNREIMSGEWILSTSDNKYRYFIRQRIIALKELKYALSKVYKGSIYIGGEPKNLLKYMI</sequence>
<dbReference type="EMBL" id="PKTG01000025">
    <property type="protein sequence ID" value="PLX19570.1"/>
    <property type="molecule type" value="Genomic_DNA"/>
</dbReference>
<evidence type="ECO:0000313" key="1">
    <source>
        <dbReference type="EMBL" id="PLX19570.1"/>
    </source>
</evidence>
<reference evidence="1 2" key="1">
    <citation type="submission" date="2017-11" db="EMBL/GenBank/DDBJ databases">
        <title>Genome-resolved metagenomics identifies genetic mobility, metabolic interactions, and unexpected diversity in perchlorate-reducing communities.</title>
        <authorList>
            <person name="Barnum T.P."/>
            <person name="Figueroa I.A."/>
            <person name="Carlstrom C.I."/>
            <person name="Lucas L.N."/>
            <person name="Engelbrektson A.L."/>
            <person name="Coates J.D."/>
        </authorList>
    </citation>
    <scope>NUCLEOTIDE SEQUENCE [LARGE SCALE GENOMIC DNA]</scope>
    <source>
        <strain evidence="1">BM706</strain>
    </source>
</reference>
<gene>
    <name evidence="1" type="ORF">C0601_01570</name>
</gene>
<dbReference type="Proteomes" id="UP000234857">
    <property type="component" value="Unassembled WGS sequence"/>
</dbReference>
<dbReference type="GO" id="GO:0003913">
    <property type="term" value="F:DNA photolyase activity"/>
    <property type="evidence" value="ECO:0007669"/>
    <property type="project" value="TreeGrafter"/>
</dbReference>
<dbReference type="GO" id="GO:0051539">
    <property type="term" value="F:4 iron, 4 sulfur cluster binding"/>
    <property type="evidence" value="ECO:0007669"/>
    <property type="project" value="TreeGrafter"/>
</dbReference>
<dbReference type="PANTHER" id="PTHR37822">
    <property type="entry name" value="SPORE PHOTOPRODUCT LYASE-RELATED"/>
    <property type="match status" value="1"/>
</dbReference>
<evidence type="ECO:0000313" key="2">
    <source>
        <dbReference type="Proteomes" id="UP000234857"/>
    </source>
</evidence>
<protein>
    <recommendedName>
        <fullName evidence="3">Radical SAM protein</fullName>
    </recommendedName>
</protein>